<keyword evidence="7" id="KW-1185">Reference proteome</keyword>
<comment type="caution">
    <text evidence="6">The sequence shown here is derived from an EMBL/GenBank/DDBJ whole genome shotgun (WGS) entry which is preliminary data.</text>
</comment>
<evidence type="ECO:0000259" key="5">
    <source>
        <dbReference type="Pfam" id="PF08386"/>
    </source>
</evidence>
<proteinExistence type="inferred from homology"/>
<dbReference type="Pfam" id="PF08386">
    <property type="entry name" value="Abhydrolase_4"/>
    <property type="match status" value="1"/>
</dbReference>
<organism evidence="6 7">
    <name type="scientific">Pseudonocardia xinjiangensis</name>
    <dbReference type="NCBI Taxonomy" id="75289"/>
    <lineage>
        <taxon>Bacteria</taxon>
        <taxon>Bacillati</taxon>
        <taxon>Actinomycetota</taxon>
        <taxon>Actinomycetes</taxon>
        <taxon>Pseudonocardiales</taxon>
        <taxon>Pseudonocardiaceae</taxon>
        <taxon>Pseudonocardia</taxon>
    </lineage>
</organism>
<sequence>MRSARSLIAALVVAGLMTMSACADDGSAVAVADPGLVWGACPGEDNPPGMQCAAIDVPVNWAQPAGRTITLELARLPGTDPSRRIGTVFAIPGGPGSPGIGELKHVASTFTALRERFDVVTFDPRNVIGALAPGCYQPGPVQIPPRTADEYEAQAAQNQALMQQCRAGDPERFDHLDSASVARDIDAVRAAMGEPQLSLIGSSYGGVPAVAYARLFPDRVRAVFLDGVPDHTADRAAADRLHYQQVEQRFARFADWCATTADCALHGEDVPAVWQSLVAAADRSPIPVPGKGPEAALAGFDLKFNSMALGDTPQQFAAAIDLARNGDGSGFAVMPKQPMFPGGAAVHCHDGWGYANYDDYAQAQERAVAWSPNFSGLTHFLRLDCSGWPTPPVNPPAPLSGAELPPLLGAGSPDETPTMDVLVAAVPGSSVIHYAGPGHVLYQSGSGCVIDHADRYLTELTVPPVGTGCPADLPDR</sequence>
<dbReference type="Pfam" id="PF00561">
    <property type="entry name" value="Abhydrolase_1"/>
    <property type="match status" value="1"/>
</dbReference>
<dbReference type="InterPro" id="IPR013595">
    <property type="entry name" value="Pept_S33_TAP-like_C"/>
</dbReference>
<evidence type="ECO:0000256" key="3">
    <source>
        <dbReference type="SAM" id="SignalP"/>
    </source>
</evidence>
<dbReference type="RefSeq" id="WP_169396700.1">
    <property type="nucleotide sequence ID" value="NZ_BAAAJH010000042.1"/>
</dbReference>
<evidence type="ECO:0000313" key="7">
    <source>
        <dbReference type="Proteomes" id="UP001296706"/>
    </source>
</evidence>
<accession>A0ABX1RE09</accession>
<evidence type="ECO:0000259" key="4">
    <source>
        <dbReference type="Pfam" id="PF00561"/>
    </source>
</evidence>
<dbReference type="Gene3D" id="3.40.50.1820">
    <property type="entry name" value="alpha/beta hydrolase"/>
    <property type="match status" value="1"/>
</dbReference>
<keyword evidence="3" id="KW-0732">Signal</keyword>
<evidence type="ECO:0000313" key="6">
    <source>
        <dbReference type="EMBL" id="NMH78632.1"/>
    </source>
</evidence>
<dbReference type="PANTHER" id="PTHR43248:SF25">
    <property type="entry name" value="AB HYDROLASE-1 DOMAIN-CONTAINING PROTEIN-RELATED"/>
    <property type="match status" value="1"/>
</dbReference>
<dbReference type="InterPro" id="IPR051601">
    <property type="entry name" value="Serine_prot/Carboxylest_S33"/>
</dbReference>
<dbReference type="PROSITE" id="PS51257">
    <property type="entry name" value="PROKAR_LIPOPROTEIN"/>
    <property type="match status" value="1"/>
</dbReference>
<name>A0ABX1RE09_9PSEU</name>
<dbReference type="SUPFAM" id="SSF53474">
    <property type="entry name" value="alpha/beta-Hydrolases"/>
    <property type="match status" value="1"/>
</dbReference>
<evidence type="ECO:0000256" key="1">
    <source>
        <dbReference type="ARBA" id="ARBA00010088"/>
    </source>
</evidence>
<feature type="signal peptide" evidence="3">
    <location>
        <begin position="1"/>
        <end position="23"/>
    </location>
</feature>
<protein>
    <submittedName>
        <fullName evidence="6">Alpha/beta hydrolase</fullName>
    </submittedName>
</protein>
<dbReference type="GO" id="GO:0016787">
    <property type="term" value="F:hydrolase activity"/>
    <property type="evidence" value="ECO:0007669"/>
    <property type="project" value="UniProtKB-KW"/>
</dbReference>
<dbReference type="PANTHER" id="PTHR43248">
    <property type="entry name" value="2-SUCCINYL-6-HYDROXY-2,4-CYCLOHEXADIENE-1-CARBOXYLATE SYNTHASE"/>
    <property type="match status" value="1"/>
</dbReference>
<feature type="domain" description="AB hydrolase-1" evidence="4">
    <location>
        <begin position="88"/>
        <end position="267"/>
    </location>
</feature>
<feature type="chain" id="PRO_5046600421" evidence="3">
    <location>
        <begin position="24"/>
        <end position="476"/>
    </location>
</feature>
<dbReference type="InterPro" id="IPR029058">
    <property type="entry name" value="AB_hydrolase_fold"/>
</dbReference>
<reference evidence="6 7" key="1">
    <citation type="submission" date="2020-04" db="EMBL/GenBank/DDBJ databases">
        <authorList>
            <person name="Klaysubun C."/>
            <person name="Duangmal K."/>
            <person name="Lipun K."/>
        </authorList>
    </citation>
    <scope>NUCLEOTIDE SEQUENCE [LARGE SCALE GENOMIC DNA]</scope>
    <source>
        <strain evidence="6 7">JCM 11839</strain>
    </source>
</reference>
<keyword evidence="2 6" id="KW-0378">Hydrolase</keyword>
<dbReference type="EMBL" id="JAAXKY010000048">
    <property type="protein sequence ID" value="NMH78632.1"/>
    <property type="molecule type" value="Genomic_DNA"/>
</dbReference>
<comment type="similarity">
    <text evidence="1">Belongs to the peptidase S33 family.</text>
</comment>
<feature type="domain" description="Peptidase S33 tripeptidyl aminopeptidase-like C-terminal" evidence="5">
    <location>
        <begin position="382"/>
        <end position="469"/>
    </location>
</feature>
<dbReference type="Proteomes" id="UP001296706">
    <property type="component" value="Unassembled WGS sequence"/>
</dbReference>
<evidence type="ECO:0000256" key="2">
    <source>
        <dbReference type="ARBA" id="ARBA00022801"/>
    </source>
</evidence>
<gene>
    <name evidence="6" type="ORF">HF577_16270</name>
</gene>
<dbReference type="InterPro" id="IPR000073">
    <property type="entry name" value="AB_hydrolase_1"/>
</dbReference>